<feature type="signal peptide" evidence="2">
    <location>
        <begin position="1"/>
        <end position="20"/>
    </location>
</feature>
<proteinExistence type="predicted"/>
<protein>
    <recommendedName>
        <fullName evidence="4">PEP-CTERM protein-sorting domain-containing protein</fullName>
    </recommendedName>
</protein>
<feature type="transmembrane region" description="Helical" evidence="1">
    <location>
        <begin position="157"/>
        <end position="175"/>
    </location>
</feature>
<feature type="chain" id="PRO_5004163360" description="PEP-CTERM protein-sorting domain-containing protein" evidence="2">
    <location>
        <begin position="21"/>
        <end position="186"/>
    </location>
</feature>
<evidence type="ECO:0008006" key="4">
    <source>
        <dbReference type="Google" id="ProtNLM"/>
    </source>
</evidence>
<sequence length="186" mass="19522" precursor="true">MRIALLFPLCACLSVSILSAGTVGFSVSTLGPNTFHYNYNLTGFPFQANQELDIRFDPTIFEILSNPVAGSGFFLIPCCQPNNPPGAFGDYAILALSNISSPTGTFGVDVTMIGSAQPGTQPYFLNQLDANGDILFNIAAGFTGESQASGSDAPEPSTGGVFAFVLIAGMAAWAVRRRLNLVVRGS</sequence>
<dbReference type="AlphaFoldDB" id="Q01TD1"/>
<keyword evidence="1" id="KW-0812">Transmembrane</keyword>
<organism evidence="3">
    <name type="scientific">Solibacter usitatus (strain Ellin6076)</name>
    <dbReference type="NCBI Taxonomy" id="234267"/>
    <lineage>
        <taxon>Bacteria</taxon>
        <taxon>Pseudomonadati</taxon>
        <taxon>Acidobacteriota</taxon>
        <taxon>Terriglobia</taxon>
        <taxon>Bryobacterales</taxon>
        <taxon>Solibacteraceae</taxon>
        <taxon>Candidatus Solibacter</taxon>
    </lineage>
</organism>
<evidence type="ECO:0000256" key="1">
    <source>
        <dbReference type="SAM" id="Phobius"/>
    </source>
</evidence>
<accession>Q01TD1</accession>
<evidence type="ECO:0000313" key="3">
    <source>
        <dbReference type="EMBL" id="ABJ87089.1"/>
    </source>
</evidence>
<gene>
    <name evidence="3" type="ordered locus">Acid_6163</name>
</gene>
<name>Q01TD1_SOLUE</name>
<dbReference type="STRING" id="234267.Acid_6163"/>
<dbReference type="KEGG" id="sus:Acid_6163"/>
<dbReference type="HOGENOM" id="CLU_1453519_0_0_0"/>
<dbReference type="EMBL" id="CP000473">
    <property type="protein sequence ID" value="ABJ87089.1"/>
    <property type="molecule type" value="Genomic_DNA"/>
</dbReference>
<keyword evidence="1" id="KW-1133">Transmembrane helix</keyword>
<reference evidence="3" key="1">
    <citation type="submission" date="2006-10" db="EMBL/GenBank/DDBJ databases">
        <title>Complete sequence of Solibacter usitatus Ellin6076.</title>
        <authorList>
            <consortium name="US DOE Joint Genome Institute"/>
            <person name="Copeland A."/>
            <person name="Lucas S."/>
            <person name="Lapidus A."/>
            <person name="Barry K."/>
            <person name="Detter J.C."/>
            <person name="Glavina del Rio T."/>
            <person name="Hammon N."/>
            <person name="Israni S."/>
            <person name="Dalin E."/>
            <person name="Tice H."/>
            <person name="Pitluck S."/>
            <person name="Thompson L.S."/>
            <person name="Brettin T."/>
            <person name="Bruce D."/>
            <person name="Han C."/>
            <person name="Tapia R."/>
            <person name="Gilna P."/>
            <person name="Schmutz J."/>
            <person name="Larimer F."/>
            <person name="Land M."/>
            <person name="Hauser L."/>
            <person name="Kyrpides N."/>
            <person name="Mikhailova N."/>
            <person name="Janssen P.H."/>
            <person name="Kuske C.R."/>
            <person name="Richardson P."/>
        </authorList>
    </citation>
    <scope>NUCLEOTIDE SEQUENCE</scope>
    <source>
        <strain evidence="3">Ellin6076</strain>
    </source>
</reference>
<keyword evidence="2" id="KW-0732">Signal</keyword>
<dbReference type="InParanoid" id="Q01TD1"/>
<keyword evidence="1" id="KW-0472">Membrane</keyword>
<evidence type="ECO:0000256" key="2">
    <source>
        <dbReference type="SAM" id="SignalP"/>
    </source>
</evidence>